<proteinExistence type="predicted"/>
<dbReference type="AlphaFoldDB" id="A0A6C0KSZ7"/>
<name>A0A6C0KSZ7_9ZZZZ</name>
<reference evidence="1" key="1">
    <citation type="journal article" date="2020" name="Nature">
        <title>Giant virus diversity and host interactions through global metagenomics.</title>
        <authorList>
            <person name="Schulz F."/>
            <person name="Roux S."/>
            <person name="Paez-Espino D."/>
            <person name="Jungbluth S."/>
            <person name="Walsh D.A."/>
            <person name="Denef V.J."/>
            <person name="McMahon K.D."/>
            <person name="Konstantinidis K.T."/>
            <person name="Eloe-Fadrosh E.A."/>
            <person name="Kyrpides N.C."/>
            <person name="Woyke T."/>
        </authorList>
    </citation>
    <scope>NUCLEOTIDE SEQUENCE</scope>
    <source>
        <strain evidence="1">GVMAG-S-3300013093-109</strain>
    </source>
</reference>
<dbReference type="EMBL" id="MN740968">
    <property type="protein sequence ID" value="QHU20321.1"/>
    <property type="molecule type" value="Genomic_DNA"/>
</dbReference>
<accession>A0A6C0KSZ7</accession>
<protein>
    <submittedName>
        <fullName evidence="1">Uncharacterized protein</fullName>
    </submittedName>
</protein>
<organism evidence="1">
    <name type="scientific">viral metagenome</name>
    <dbReference type="NCBI Taxonomy" id="1070528"/>
    <lineage>
        <taxon>unclassified sequences</taxon>
        <taxon>metagenomes</taxon>
        <taxon>organismal metagenomes</taxon>
    </lineage>
</organism>
<evidence type="ECO:0000313" key="1">
    <source>
        <dbReference type="EMBL" id="QHU20321.1"/>
    </source>
</evidence>
<sequence>MKFVEQDHILHVIYDRDEGLPEFILTICDKYEGKIPKRIGSNFPMDFVKKMFPSHPLLKYNAKYVIAYQKGDITTKKHEMCHAAFYLDVSYRQRIETMWASFSLAYQKKVHDILQKMKYPNEPQLLLDEFQAYYFTEKPNFFGKES</sequence>